<feature type="domain" description="Insecticide toxin TcdB middle/C-terminal" evidence="5">
    <location>
        <begin position="842"/>
        <end position="962"/>
    </location>
</feature>
<dbReference type="InterPro" id="IPR022045">
    <property type="entry name" value="TcdB_toxin_mid/N"/>
</dbReference>
<keyword evidence="2" id="KW-0964">Secreted</keyword>
<organism evidence="7 8">
    <name type="scientific">Microcystis aeruginosa KW</name>
    <dbReference type="NCBI Taxonomy" id="1960155"/>
    <lineage>
        <taxon>Bacteria</taxon>
        <taxon>Bacillati</taxon>
        <taxon>Cyanobacteriota</taxon>
        <taxon>Cyanophyceae</taxon>
        <taxon>Oscillatoriophycideae</taxon>
        <taxon>Chroococcales</taxon>
        <taxon>Microcystaceae</taxon>
        <taxon>Microcystis</taxon>
    </lineage>
</organism>
<dbReference type="Pfam" id="PF12256">
    <property type="entry name" value="TcdB_toxin_midN"/>
    <property type="match status" value="1"/>
</dbReference>
<dbReference type="Pfam" id="PF12255">
    <property type="entry name" value="TcdB_toxin_midC"/>
    <property type="match status" value="1"/>
</dbReference>
<evidence type="ECO:0000259" key="6">
    <source>
        <dbReference type="Pfam" id="PF12256"/>
    </source>
</evidence>
<dbReference type="PANTHER" id="PTHR32305:SF15">
    <property type="entry name" value="PROTEIN RHSA-RELATED"/>
    <property type="match status" value="1"/>
</dbReference>
<dbReference type="SUPFAM" id="SSF69318">
    <property type="entry name" value="Integrin alpha N-terminal domain"/>
    <property type="match status" value="1"/>
</dbReference>
<reference evidence="7 8" key="1">
    <citation type="submission" date="2017-02" db="EMBL/GenBank/DDBJ databases">
        <title>Genome sequence of Microcystis aeruginosa KW.</title>
        <authorList>
            <person name="Oh H.-M."/>
            <person name="Ahn C.-Y."/>
            <person name="Jeong H."/>
            <person name="Srivastava A."/>
            <person name="Lee H.-G."/>
            <person name="Kang S.-R."/>
        </authorList>
    </citation>
    <scope>NUCLEOTIDE SEQUENCE [LARGE SCALE GENOMIC DNA]</scope>
    <source>
        <strain evidence="7 8">KW</strain>
    </source>
</reference>
<evidence type="ECO:0000256" key="1">
    <source>
        <dbReference type="ARBA" id="ARBA00004613"/>
    </source>
</evidence>
<feature type="region of interest" description="Disordered" evidence="4">
    <location>
        <begin position="1948"/>
        <end position="1970"/>
    </location>
</feature>
<dbReference type="InterPro" id="IPR028994">
    <property type="entry name" value="Integrin_alpha_N"/>
</dbReference>
<dbReference type="GO" id="GO:0005737">
    <property type="term" value="C:cytoplasm"/>
    <property type="evidence" value="ECO:0007669"/>
    <property type="project" value="InterPro"/>
</dbReference>
<dbReference type="InterPro" id="IPR003284">
    <property type="entry name" value="Sal_SpvB"/>
</dbReference>
<name>A0A1V4BP37_MICAE</name>
<evidence type="ECO:0000256" key="3">
    <source>
        <dbReference type="ARBA" id="ARBA00023026"/>
    </source>
</evidence>
<sequence length="2573" mass="293400">MKNNDITASQISLPKGGGAIQGIGEKFLANEFTGTSSLSLPIFTSACRNFEPQLTAEYSSGSGNGVFGLGWSISIPNISRKTSKGIPQYQESDTFVISNAEDLVPVIDSNRSETINDVKYQVMAYRPRLEGLFAQIEQWVEEQNGDSYWRVIDTNNVTSIFGKTENARIIDPEKPERIFQWLLQETFDTKGNYIVYEYKSENTDNVANTISELNHTQTSNKYIKTIKYGNILPFQEGQPTQQKWLFAVVFDYGEYKIDNPYTPVQTWTKRQDSFSTYHAGFEIRTHRLCQRILLFHHFSELDSQPVLVHATRFYYQESPTVTLLTKVESIGYRYENKQYKIKSLPPLEFQYTAFEPTKAQFEPMVGEKGEFLPGLNFPPDYQLIDLYGEGVPGILYSDGQTTLYREPLTEDNGKETVTVKYAHPNTLLSLPIQGQSKGINPQLMDITGDGHLALVVRQGGTTGYYEVNPDRSWQNHQTFPAFPTDFYNSDNYLVDVTGDGLADLLLVENDNIWVYPSLGKNGFAQPIIKKRENGLPFPKRGAKNQLLQFADIFGTGIQHLVRVTNGKVECWPNLGYGGFGKPVLLENAPSFGEDLDASRLFLADIDGSGTTDLIYVYPERIEVYFNQSGNSFSDPFVVHLPSKWDLLNQIEFADVHGNGTTCLIFSENHPQPRHWCYDFSHQQKPYLLNETNNNLGAKSTISYCSSTKFYLADKQRGIPWIVNLPFPVQVVEKTEIIDEVSNSKLVSIYSYHHGFYDGSEREFRGFGWVERQDAEILTSDSQPTDVPPILTKTWYHTGAWKQQEMLSQQYQKEYFQGDTQAYLLPDSVFDDLPTDGEDLREVHRALKGMVLREEVYSLDKSSLANNPYMVTETNYQVKRLQPKGTHEYGVYFVHPRETLTYHYERNPQDPRIQHDFVLEITPFGNVKKACSVYYGRRKTTEPNLRIYPEQTQLKATVTLSEFIEKTGSFRLIGVPYQQKTLEINGLSLPGKPYFSFTEVESQINTALSQQIAYGVEFGGNQLQSRLILWDESYFWNQQQDEFLPLGEITDKALLHHHQHTVFSPEWLQTVYGDKLNQDLIVSQHGGYFQDRDYWWNKGLVQHYFNAEQPERFYLPYQTKNDFAENPQHPQIEGLKVKTVIGYDSYYLLPVQIESYITDTEKNVITAEIDYHTLSPWQITDENGVIHQVLLDPLAMVIATSIFKEAKNSYPRQGDGDIKNFIRKDATFEQIIPNNGLDEEVLGSYLQEATTFFYYDLFAWQERQQPASYISLARPTHVSDLQAGNHSVIQVKVGYSDGFGREIESKLAVEGGEAILRDGNGNLQRNDNNQPVRGQVAVRWLVSGHTVYNNKGKPAKQYLPYFSNTAHYETQGEIITEKLVSPPTVIYYDPLLREIKVENPKGFCFQEKTANIEIPFSLKSYEIAPEKGGFTKVEFTPWESKHYDFNDTVKESAYYQAFLLYYQEFINNYPANPSQEQQAEKDALDNEMNALNKAAVFYNTPSVAVLDSLGNAFLSIENNLGTVPKDKFKDIVNGTVTSENVWNLLIEKGYLLGDQVDTNIAYVTVKFNPYCQGFKEQFINDLSESFKPLGEQILNLLRQNCLTSYHLYDIQGRLIESIDPRLYYANVTDISGETNYYNFKYQYPMVDDGKNPSLTDSADAGTNLSLNNIFGSFLWNRSPRKFDQVIVYDRLQRKTEIHVKGLKKDETVVTDNLVETFVYGESQPDAEVNNLRGKLYLHQDQSGQIVNSNYNISGQLLVTSRQFTLGYKDYINWEPTVNNVELEKDNNGNPKLYTTQYSFNALQQLISEMTPDDSVTTNIYNREGLLDQVSVKFKDGTVQNVISQITYDANRQRTKVIYGNGVNTSYCYEDTTLHLIKLYSTRPGKDAQGNDRKTVIQDISYVYDPVGNITRSYDHSNETVFHNNQKVDPLSDYTYDALYRLIKSNGRQHTGINVNTDRNNEKDGDFKQSKYAPLSDSNALENYQESYGYDEAGNLIKTSHIASNRWNRTNEMMPDSNHLKSVKSGNGVNDSYEVSYDDSGNMKQLNVNSNVDLTWNCCDNLVKVLFISRPGGKDDCDYYTYDSNEMRTRKVSERLGNGGAIVWKDEKRYLGNYEEKYVKNETSNGEQTVLIRQSLRVMDGQSCVAIIHFWEQDDNKREVDQVGDLRRNNIPTRQSLCKRIRQALNGTLSKRKSLGTRSVRFQLGNHLGSVALEVDKDGDIISYEEYFPYGGTALIAGRNQREVKVKEYRYSGKERDDSTGLYYYGARYYAPWLGRWISADPAGTVDGLNVFEFVGGNPISQVDVGGMMKRKAEVTQSEFAGKGKKARNSYYSKPPNEKTVSSYVTADSSVYAFLKVNGKRFLWGANGRAEDSLKFFDIGIENQKGPKDNPHAEDWVTSSFRGAYNEWKEKNKKKGFVDFLNHKGLGDISGNTGQPNKHVFSLRINFSPCLGCVETIKGFKEFIKTDGGIGNNFILRVKFLQPYDLASNSTNATSDKAVNFKTAIESLKASGIYVTLQTEASATKHFSSTSTPKNQKERLEKIRQKQAPISKLWTDGLSVHKNWRDQGVNRKKVS</sequence>
<comment type="subcellular location">
    <subcellularLocation>
        <location evidence="1">Secreted</location>
    </subcellularLocation>
</comment>
<evidence type="ECO:0000256" key="2">
    <source>
        <dbReference type="ARBA" id="ARBA00022525"/>
    </source>
</evidence>
<dbReference type="PANTHER" id="PTHR32305">
    <property type="match status" value="1"/>
</dbReference>
<comment type="caution">
    <text evidence="7">The sequence shown here is derived from an EMBL/GenBank/DDBJ whole genome shotgun (WGS) entry which is preliminary data.</text>
</comment>
<gene>
    <name evidence="7" type="ORF">B1L04_25945</name>
</gene>
<accession>A0A1V4BP37</accession>
<dbReference type="RefSeq" id="WP_079209852.1">
    <property type="nucleotide sequence ID" value="NZ_MVGR01000005.1"/>
</dbReference>
<dbReference type="GO" id="GO:0005576">
    <property type="term" value="C:extracellular region"/>
    <property type="evidence" value="ECO:0007669"/>
    <property type="project" value="UniProtKB-SubCell"/>
</dbReference>
<evidence type="ECO:0000256" key="4">
    <source>
        <dbReference type="SAM" id="MobiDB-lite"/>
    </source>
</evidence>
<protein>
    <recommendedName>
        <fullName evidence="9">Toxin</fullName>
    </recommendedName>
</protein>
<evidence type="ECO:0000313" key="7">
    <source>
        <dbReference type="EMBL" id="OPF15850.1"/>
    </source>
</evidence>
<keyword evidence="3" id="KW-0843">Virulence</keyword>
<dbReference type="InterPro" id="IPR022044">
    <property type="entry name" value="TcdB_toxin_mid/C"/>
</dbReference>
<dbReference type="InterPro" id="IPR050708">
    <property type="entry name" value="T6SS_VgrG/RHS"/>
</dbReference>
<evidence type="ECO:0000259" key="5">
    <source>
        <dbReference type="Pfam" id="PF12255"/>
    </source>
</evidence>
<evidence type="ECO:0008006" key="9">
    <source>
        <dbReference type="Google" id="ProtNLM"/>
    </source>
</evidence>
<dbReference type="InterPro" id="IPR022385">
    <property type="entry name" value="Rhs_assc_core"/>
</dbReference>
<dbReference type="PRINTS" id="PR01341">
    <property type="entry name" value="SALSPVBPROT"/>
</dbReference>
<dbReference type="Proteomes" id="UP000189835">
    <property type="component" value="Unassembled WGS sequence"/>
</dbReference>
<proteinExistence type="predicted"/>
<feature type="domain" description="Insecticide toxin TcdB middle/N-terminal" evidence="6">
    <location>
        <begin position="649"/>
        <end position="798"/>
    </location>
</feature>
<feature type="compositionally biased region" description="Basic and acidic residues" evidence="4">
    <location>
        <begin position="1957"/>
        <end position="1967"/>
    </location>
</feature>
<dbReference type="Gene3D" id="2.180.10.10">
    <property type="entry name" value="RHS repeat-associated core"/>
    <property type="match status" value="1"/>
</dbReference>
<dbReference type="Pfam" id="PF03534">
    <property type="entry name" value="SpvB"/>
    <property type="match status" value="1"/>
</dbReference>
<evidence type="ECO:0000313" key="8">
    <source>
        <dbReference type="Proteomes" id="UP000189835"/>
    </source>
</evidence>
<dbReference type="NCBIfam" id="TIGR03696">
    <property type="entry name" value="Rhs_assc_core"/>
    <property type="match status" value="1"/>
</dbReference>
<dbReference type="EMBL" id="MVGR01000005">
    <property type="protein sequence ID" value="OPF15850.1"/>
    <property type="molecule type" value="Genomic_DNA"/>
</dbReference>